<accession>A0AAV9NDG6</accession>
<dbReference type="GeneID" id="89970485"/>
<protein>
    <recommendedName>
        <fullName evidence="1">Macro domain-containing protein</fullName>
    </recommendedName>
</protein>
<evidence type="ECO:0000313" key="2">
    <source>
        <dbReference type="EMBL" id="KAK5053299.1"/>
    </source>
</evidence>
<keyword evidence="3" id="KW-1185">Reference proteome</keyword>
<dbReference type="EMBL" id="JAVRRD010000012">
    <property type="protein sequence ID" value="KAK5053299.1"/>
    <property type="molecule type" value="Genomic_DNA"/>
</dbReference>
<feature type="domain" description="Macro" evidence="1">
    <location>
        <begin position="29"/>
        <end position="209"/>
    </location>
</feature>
<dbReference type="Pfam" id="PF01661">
    <property type="entry name" value="Macro"/>
    <property type="match status" value="1"/>
</dbReference>
<comment type="caution">
    <text evidence="2">The sequence shown here is derived from an EMBL/GenBank/DDBJ whole genome shotgun (WGS) entry which is preliminary data.</text>
</comment>
<dbReference type="PANTHER" id="PTHR11106:SF27">
    <property type="entry name" value="MACRO DOMAIN-CONTAINING PROTEIN"/>
    <property type="match status" value="1"/>
</dbReference>
<proteinExistence type="predicted"/>
<dbReference type="PROSITE" id="PS51154">
    <property type="entry name" value="MACRO"/>
    <property type="match status" value="1"/>
</dbReference>
<dbReference type="SUPFAM" id="SSF52949">
    <property type="entry name" value="Macro domain-like"/>
    <property type="match status" value="1"/>
</dbReference>
<dbReference type="SMART" id="SM00506">
    <property type="entry name" value="A1pp"/>
    <property type="match status" value="1"/>
</dbReference>
<dbReference type="RefSeq" id="XP_064706741.1">
    <property type="nucleotide sequence ID" value="XM_064845887.1"/>
</dbReference>
<sequence length="225" mass="24160">MSSDIVAAKDIPTISQLYRSKELRAIANPVVSTPNQKLNDKVCTIQEDITILEVDVIVNAANRSLLGGGGVDGAIHRAAGPKLLKECRTLDGCPTGGAKITDAYDLPSKKIAHAVGPIFDSQAKSEPRLRSCYRKALELAVEHNLKSIAFPAISTGVYGYPSLAAARAATDEVQQFLSEPEGDSLDKVIFCNFLDKDVEAYARHIPSFFPPTKEDLGSEDSSETA</sequence>
<reference evidence="2 3" key="1">
    <citation type="submission" date="2023-08" db="EMBL/GenBank/DDBJ databases">
        <title>Black Yeasts Isolated from many extreme environments.</title>
        <authorList>
            <person name="Coleine C."/>
            <person name="Stajich J.E."/>
            <person name="Selbmann L."/>
        </authorList>
    </citation>
    <scope>NUCLEOTIDE SEQUENCE [LARGE SCALE GENOMIC DNA]</scope>
    <source>
        <strain evidence="2 3">CCFEE 5792</strain>
    </source>
</reference>
<dbReference type="AlphaFoldDB" id="A0AAV9NDG6"/>
<dbReference type="InterPro" id="IPR043472">
    <property type="entry name" value="Macro_dom-like"/>
</dbReference>
<name>A0AAV9NDG6_9EURO</name>
<dbReference type="InterPro" id="IPR002589">
    <property type="entry name" value="Macro_dom"/>
</dbReference>
<gene>
    <name evidence="2" type="ORF">LTR84_002273</name>
</gene>
<dbReference type="NCBIfam" id="NF001664">
    <property type="entry name" value="PRK00431.1-6"/>
    <property type="match status" value="1"/>
</dbReference>
<evidence type="ECO:0000313" key="3">
    <source>
        <dbReference type="Proteomes" id="UP001358417"/>
    </source>
</evidence>
<dbReference type="PANTHER" id="PTHR11106">
    <property type="entry name" value="GANGLIOSIDE INDUCED DIFFERENTIATION ASSOCIATED PROTEIN 2-RELATED"/>
    <property type="match status" value="1"/>
</dbReference>
<dbReference type="Gene3D" id="3.40.220.10">
    <property type="entry name" value="Leucine Aminopeptidase, subunit E, domain 1"/>
    <property type="match status" value="1"/>
</dbReference>
<dbReference type="Proteomes" id="UP001358417">
    <property type="component" value="Unassembled WGS sequence"/>
</dbReference>
<dbReference type="CDD" id="cd02908">
    <property type="entry name" value="Macro_OAADPr_deacetylase"/>
    <property type="match status" value="1"/>
</dbReference>
<organism evidence="2 3">
    <name type="scientific">Exophiala bonariae</name>
    <dbReference type="NCBI Taxonomy" id="1690606"/>
    <lineage>
        <taxon>Eukaryota</taxon>
        <taxon>Fungi</taxon>
        <taxon>Dikarya</taxon>
        <taxon>Ascomycota</taxon>
        <taxon>Pezizomycotina</taxon>
        <taxon>Eurotiomycetes</taxon>
        <taxon>Chaetothyriomycetidae</taxon>
        <taxon>Chaetothyriales</taxon>
        <taxon>Herpotrichiellaceae</taxon>
        <taxon>Exophiala</taxon>
    </lineage>
</organism>
<evidence type="ECO:0000259" key="1">
    <source>
        <dbReference type="PROSITE" id="PS51154"/>
    </source>
</evidence>